<dbReference type="EMBL" id="BAAFSG010000001">
    <property type="protein sequence ID" value="GAB1254961.1"/>
    <property type="molecule type" value="Genomic_DNA"/>
</dbReference>
<keyword evidence="2" id="KW-1185">Reference proteome</keyword>
<proteinExistence type="predicted"/>
<gene>
    <name evidence="1" type="ORF">Defa_24480</name>
</gene>
<dbReference type="Proteomes" id="UP001628192">
    <property type="component" value="Unassembled WGS sequence"/>
</dbReference>
<sequence length="94" mass="9321">MSGENVPLGGTSYNQVDIDRSDAGGAGNIGVWNSDIDITASATGAVNITARHNTGNAYGLATYENSGQASSSVLGGKECSIHISAQTTGTSGTA</sequence>
<organism evidence="1 2">
    <name type="scientific">Desulfovibrio falkowii</name>
    <dbReference type="NCBI Taxonomy" id="3136602"/>
    <lineage>
        <taxon>Bacteria</taxon>
        <taxon>Pseudomonadati</taxon>
        <taxon>Thermodesulfobacteriota</taxon>
        <taxon>Desulfovibrionia</taxon>
        <taxon>Desulfovibrionales</taxon>
        <taxon>Desulfovibrionaceae</taxon>
        <taxon>Desulfovibrio</taxon>
    </lineage>
</organism>
<evidence type="ECO:0000313" key="2">
    <source>
        <dbReference type="Proteomes" id="UP001628192"/>
    </source>
</evidence>
<accession>A0ABQ0EBJ2</accession>
<comment type="caution">
    <text evidence="1">The sequence shown here is derived from an EMBL/GenBank/DDBJ whole genome shotgun (WGS) entry which is preliminary data.</text>
</comment>
<evidence type="ECO:0000313" key="1">
    <source>
        <dbReference type="EMBL" id="GAB1254961.1"/>
    </source>
</evidence>
<name>A0ABQ0EBJ2_9BACT</name>
<reference evidence="1 2" key="1">
    <citation type="journal article" date="2025" name="Int. J. Syst. Evol. Microbiol.">
        <title>Desulfovibrio falkowii sp. nov., Porphyromonas miyakawae sp. nov., Mediterraneibacter flintii sp. nov. and Owariibacterium komagatae gen. nov., sp. nov., isolated from human faeces.</title>
        <authorList>
            <person name="Hamaguchi T."/>
            <person name="Ohara M."/>
            <person name="Hisatomi A."/>
            <person name="Sekiguchi K."/>
            <person name="Takeda J.I."/>
            <person name="Ueyama J."/>
            <person name="Ito M."/>
            <person name="Nishiwaki H."/>
            <person name="Ogi T."/>
            <person name="Hirayama M."/>
            <person name="Ohkuma M."/>
            <person name="Sakamoto M."/>
            <person name="Ohno K."/>
        </authorList>
    </citation>
    <scope>NUCLEOTIDE SEQUENCE [LARGE SCALE GENOMIC DNA]</scope>
    <source>
        <strain evidence="1 2">13CB8C</strain>
    </source>
</reference>
<protein>
    <submittedName>
        <fullName evidence="1">Uncharacterized protein</fullName>
    </submittedName>
</protein>